<feature type="transmembrane region" description="Helical" evidence="8">
    <location>
        <begin position="291"/>
        <end position="309"/>
    </location>
</feature>
<keyword evidence="10" id="KW-1185">Reference proteome</keyword>
<dbReference type="InterPro" id="IPR000522">
    <property type="entry name" value="ABC_transptr_permease_BtuC"/>
</dbReference>
<feature type="transmembrane region" description="Helical" evidence="8">
    <location>
        <begin position="160"/>
        <end position="181"/>
    </location>
</feature>
<keyword evidence="4" id="KW-1003">Cell membrane</keyword>
<keyword evidence="5 8" id="KW-0812">Transmembrane</keyword>
<evidence type="ECO:0000256" key="4">
    <source>
        <dbReference type="ARBA" id="ARBA00022475"/>
    </source>
</evidence>
<dbReference type="CDD" id="cd06550">
    <property type="entry name" value="TM_ABC_iron-siderophores_like"/>
    <property type="match status" value="1"/>
</dbReference>
<dbReference type="Gene3D" id="1.10.3470.10">
    <property type="entry name" value="ABC transporter involved in vitamin B12 uptake, BtuC"/>
    <property type="match status" value="1"/>
</dbReference>
<evidence type="ECO:0000313" key="9">
    <source>
        <dbReference type="EMBL" id="SEJ77346.1"/>
    </source>
</evidence>
<evidence type="ECO:0000256" key="7">
    <source>
        <dbReference type="ARBA" id="ARBA00023136"/>
    </source>
</evidence>
<evidence type="ECO:0000256" key="3">
    <source>
        <dbReference type="ARBA" id="ARBA00022448"/>
    </source>
</evidence>
<dbReference type="Pfam" id="PF01032">
    <property type="entry name" value="FecCD"/>
    <property type="match status" value="1"/>
</dbReference>
<dbReference type="STRING" id="84035.SAMN05660742_116102"/>
<evidence type="ECO:0000256" key="2">
    <source>
        <dbReference type="ARBA" id="ARBA00007935"/>
    </source>
</evidence>
<feature type="transmembrane region" description="Helical" evidence="8">
    <location>
        <begin position="73"/>
        <end position="90"/>
    </location>
</feature>
<feature type="transmembrane region" description="Helical" evidence="8">
    <location>
        <begin position="250"/>
        <end position="279"/>
    </location>
</feature>
<evidence type="ECO:0000256" key="5">
    <source>
        <dbReference type="ARBA" id="ARBA00022692"/>
    </source>
</evidence>
<evidence type="ECO:0000313" key="10">
    <source>
        <dbReference type="Proteomes" id="UP000199662"/>
    </source>
</evidence>
<feature type="transmembrane region" description="Helical" evidence="8">
    <location>
        <begin position="321"/>
        <end position="338"/>
    </location>
</feature>
<dbReference type="EMBL" id="FNZK01000016">
    <property type="protein sequence ID" value="SEJ77346.1"/>
    <property type="molecule type" value="Genomic_DNA"/>
</dbReference>
<evidence type="ECO:0000256" key="6">
    <source>
        <dbReference type="ARBA" id="ARBA00022989"/>
    </source>
</evidence>
<dbReference type="PANTHER" id="PTHR30472">
    <property type="entry name" value="FERRIC ENTEROBACTIN TRANSPORT SYSTEM PERMEASE PROTEIN"/>
    <property type="match status" value="1"/>
</dbReference>
<organism evidence="9 10">
    <name type="scientific">Propionispira arboris</name>
    <dbReference type="NCBI Taxonomy" id="84035"/>
    <lineage>
        <taxon>Bacteria</taxon>
        <taxon>Bacillati</taxon>
        <taxon>Bacillota</taxon>
        <taxon>Negativicutes</taxon>
        <taxon>Selenomonadales</taxon>
        <taxon>Selenomonadaceae</taxon>
        <taxon>Propionispira</taxon>
    </lineage>
</organism>
<comment type="subcellular location">
    <subcellularLocation>
        <location evidence="1">Cell membrane</location>
        <topology evidence="1">Multi-pass membrane protein</topology>
    </subcellularLocation>
</comment>
<dbReference type="InterPro" id="IPR037294">
    <property type="entry name" value="ABC_BtuC-like"/>
</dbReference>
<evidence type="ECO:0000256" key="1">
    <source>
        <dbReference type="ARBA" id="ARBA00004651"/>
    </source>
</evidence>
<dbReference type="FunFam" id="1.10.3470.10:FF:000001">
    <property type="entry name" value="Vitamin B12 ABC transporter permease BtuC"/>
    <property type="match status" value="1"/>
</dbReference>
<dbReference type="GO" id="GO:0022857">
    <property type="term" value="F:transmembrane transporter activity"/>
    <property type="evidence" value="ECO:0007669"/>
    <property type="project" value="InterPro"/>
</dbReference>
<feature type="transmembrane region" description="Helical" evidence="8">
    <location>
        <begin position="102"/>
        <end position="123"/>
    </location>
</feature>
<feature type="transmembrane region" description="Helical" evidence="8">
    <location>
        <begin position="201"/>
        <end position="221"/>
    </location>
</feature>
<dbReference type="GO" id="GO:0033214">
    <property type="term" value="P:siderophore-iron import into cell"/>
    <property type="evidence" value="ECO:0007669"/>
    <property type="project" value="TreeGrafter"/>
</dbReference>
<reference evidence="9 10" key="1">
    <citation type="submission" date="2016-10" db="EMBL/GenBank/DDBJ databases">
        <authorList>
            <person name="de Groot N.N."/>
        </authorList>
    </citation>
    <scope>NUCLEOTIDE SEQUENCE [LARGE SCALE GENOMIC DNA]</scope>
    <source>
        <strain evidence="9 10">DSM 2179</strain>
    </source>
</reference>
<keyword evidence="6 8" id="KW-1133">Transmembrane helix</keyword>
<dbReference type="AlphaFoldDB" id="A0A1H7BJE1"/>
<evidence type="ECO:0000256" key="8">
    <source>
        <dbReference type="SAM" id="Phobius"/>
    </source>
</evidence>
<protein>
    <submittedName>
        <fullName evidence="9">Iron complex transport system permease protein</fullName>
    </submittedName>
</protein>
<accession>A0A1H7BJE1</accession>
<dbReference type="GO" id="GO:0005886">
    <property type="term" value="C:plasma membrane"/>
    <property type="evidence" value="ECO:0007669"/>
    <property type="project" value="UniProtKB-SubCell"/>
</dbReference>
<feature type="transmembrane region" description="Helical" evidence="8">
    <location>
        <begin position="7"/>
        <end position="33"/>
    </location>
</feature>
<dbReference type="SUPFAM" id="SSF81345">
    <property type="entry name" value="ABC transporter involved in vitamin B12 uptake, BtuC"/>
    <property type="match status" value="1"/>
</dbReference>
<comment type="similarity">
    <text evidence="2">Belongs to the binding-protein-dependent transport system permease family. FecCD subfamily.</text>
</comment>
<keyword evidence="3" id="KW-0813">Transport</keyword>
<feature type="transmembrane region" description="Helical" evidence="8">
    <location>
        <begin position="129"/>
        <end position="148"/>
    </location>
</feature>
<dbReference type="Proteomes" id="UP000199662">
    <property type="component" value="Unassembled WGS sequence"/>
</dbReference>
<dbReference type="PANTHER" id="PTHR30472:SF25">
    <property type="entry name" value="ABC TRANSPORTER PERMEASE PROTEIN MJ0876-RELATED"/>
    <property type="match status" value="1"/>
</dbReference>
<name>A0A1H7BJE1_9FIRM</name>
<proteinExistence type="inferred from homology"/>
<keyword evidence="7 8" id="KW-0472">Membrane</keyword>
<sequence>MKIRRNYFFMIGIIFLLGLVLLSMLVAVCLGSVKIPLFEVYNIMAHKIFGQQIMGDLKPSHIDIIWQLRLPRVLMAAIAGAALSMSGAVMQASVQNPLAEPYILGIASGASFGAVIAILIGGIGGFVGTTIWAFGGAILATVLVMFLAGLRGQMSTVKMVLAGAVVSALLSAGANFIIYMSNNAEGMRSVTFWTMGSFAGAKWSTLFLPAVGTGFAGILFLSQARKLNVMLLGEEAALTLGIDLVSVRRFYMILTALLTAIIVSACGVFGFVGLVIPHIVRSLIGSDHRKLMPVVILSGSFFLIWADVLSRVLLKSGDLPIGIITALIGAPFFMYLLFQQSFNFGNS</sequence>
<gene>
    <name evidence="9" type="ORF">SAMN05660742_116102</name>
</gene>